<accession>A0A9J6ZMV3</accession>
<evidence type="ECO:0000256" key="4">
    <source>
        <dbReference type="ARBA" id="ARBA00022452"/>
    </source>
</evidence>
<dbReference type="Pfam" id="PF02321">
    <property type="entry name" value="OEP"/>
    <property type="match status" value="2"/>
</dbReference>
<evidence type="ECO:0000313" key="9">
    <source>
        <dbReference type="Proteomes" id="UP001056426"/>
    </source>
</evidence>
<dbReference type="InterPro" id="IPR051906">
    <property type="entry name" value="TolC-like"/>
</dbReference>
<dbReference type="SUPFAM" id="SSF56954">
    <property type="entry name" value="Outer membrane efflux proteins (OEP)"/>
    <property type="match status" value="1"/>
</dbReference>
<evidence type="ECO:0000256" key="5">
    <source>
        <dbReference type="ARBA" id="ARBA00022692"/>
    </source>
</evidence>
<evidence type="ECO:0000313" key="8">
    <source>
        <dbReference type="EMBL" id="URW79218.1"/>
    </source>
</evidence>
<dbReference type="EMBL" id="CP098400">
    <property type="protein sequence ID" value="URW79218.1"/>
    <property type="molecule type" value="Genomic_DNA"/>
</dbReference>
<dbReference type="RefSeq" id="WP_250722930.1">
    <property type="nucleotide sequence ID" value="NZ_CP098400.1"/>
</dbReference>
<comment type="similarity">
    <text evidence="2">Belongs to the outer membrane factor (OMF) (TC 1.B.17) family.</text>
</comment>
<keyword evidence="4" id="KW-1134">Transmembrane beta strand</keyword>
<dbReference type="GO" id="GO:0015562">
    <property type="term" value="F:efflux transmembrane transporter activity"/>
    <property type="evidence" value="ECO:0007669"/>
    <property type="project" value="InterPro"/>
</dbReference>
<dbReference type="KEGG" id="alkq:M9189_10165"/>
<sequence>MLRGYIAGLSLFVLSLMPIIGQETEIIPLSGIIELAIEQNPSLNIMRNRVTQAENSHTARPFLPSLNANVRVNNSTTDSKRTFQDREQEFPSAKSENVNAGVNLTWTVFDGLGMFADYKRSSLNLSLREVETRTTLENLLVLVSDYYYSIIVQQHRVDAAQQLMELSKERYRIITEKVDIGSAAGIDLLQAQLDLNADSSNLVRQKETLNSLYLSLNRYVNQPLLKTGYIKDSILLGSPLTEQELIMHAEDNNTDLIAARLGMEITKQDLSLAKSRWFPTINLVSGYSYSRSESPASVMTFSQSTGFNYGAEVTMNIFDGFQITRNVKNAKIELESKRLSYEDVHLSVIGEIHTLYSTYLTNLMMVDFERQNVDVARSNLDIALERYELGVLSGIEFREFQQAYINAVNRWLDATYQSKVRELSLLIISGQSEVFLSRIN</sequence>
<dbReference type="GO" id="GO:0015288">
    <property type="term" value="F:porin activity"/>
    <property type="evidence" value="ECO:0007669"/>
    <property type="project" value="TreeGrafter"/>
</dbReference>
<dbReference type="PANTHER" id="PTHR30026">
    <property type="entry name" value="OUTER MEMBRANE PROTEIN TOLC"/>
    <property type="match status" value="1"/>
</dbReference>
<comment type="subcellular location">
    <subcellularLocation>
        <location evidence="1">Cell outer membrane</location>
    </subcellularLocation>
</comment>
<gene>
    <name evidence="8" type="ORF">M9189_10165</name>
</gene>
<keyword evidence="7" id="KW-0998">Cell outer membrane</keyword>
<dbReference type="Proteomes" id="UP001056426">
    <property type="component" value="Chromosome"/>
</dbReference>
<proteinExistence type="inferred from homology"/>
<evidence type="ECO:0000256" key="2">
    <source>
        <dbReference type="ARBA" id="ARBA00007613"/>
    </source>
</evidence>
<evidence type="ECO:0000256" key="3">
    <source>
        <dbReference type="ARBA" id="ARBA00022448"/>
    </source>
</evidence>
<keyword evidence="9" id="KW-1185">Reference proteome</keyword>
<evidence type="ECO:0000256" key="7">
    <source>
        <dbReference type="ARBA" id="ARBA00023237"/>
    </source>
</evidence>
<dbReference type="Gene3D" id="1.20.1600.10">
    <property type="entry name" value="Outer membrane efflux proteins (OEP)"/>
    <property type="match status" value="1"/>
</dbReference>
<evidence type="ECO:0000256" key="1">
    <source>
        <dbReference type="ARBA" id="ARBA00004442"/>
    </source>
</evidence>
<reference evidence="8" key="2">
    <citation type="submission" date="2022-06" db="EMBL/GenBank/DDBJ databases">
        <title>Xiashengella guii gen. nov. sp. nov., a bacterium isolated form anaerobic digestion tank.</title>
        <authorList>
            <person name="Huang H."/>
        </authorList>
    </citation>
    <scope>NUCLEOTIDE SEQUENCE</scope>
    <source>
        <strain evidence="8">Ai-910</strain>
    </source>
</reference>
<protein>
    <submittedName>
        <fullName evidence="8">TolC family protein</fullName>
    </submittedName>
</protein>
<keyword evidence="6" id="KW-0472">Membrane</keyword>
<dbReference type="PANTHER" id="PTHR30026:SF20">
    <property type="entry name" value="OUTER MEMBRANE PROTEIN TOLC"/>
    <property type="match status" value="1"/>
</dbReference>
<dbReference type="InterPro" id="IPR003423">
    <property type="entry name" value="OMP_efflux"/>
</dbReference>
<reference evidence="8" key="1">
    <citation type="submission" date="2022-05" db="EMBL/GenBank/DDBJ databases">
        <authorList>
            <person name="Sun X."/>
        </authorList>
    </citation>
    <scope>NUCLEOTIDE SEQUENCE</scope>
    <source>
        <strain evidence="8">Ai-910</strain>
    </source>
</reference>
<evidence type="ECO:0000256" key="6">
    <source>
        <dbReference type="ARBA" id="ARBA00023136"/>
    </source>
</evidence>
<keyword evidence="3" id="KW-0813">Transport</keyword>
<name>A0A9J6ZMV3_9BACT</name>
<dbReference type="GO" id="GO:0009279">
    <property type="term" value="C:cell outer membrane"/>
    <property type="evidence" value="ECO:0007669"/>
    <property type="project" value="UniProtKB-SubCell"/>
</dbReference>
<dbReference type="AlphaFoldDB" id="A0A9J6ZMV3"/>
<keyword evidence="5" id="KW-0812">Transmembrane</keyword>
<organism evidence="8 9">
    <name type="scientific">Xiashengella succiniciproducens</name>
    <dbReference type="NCBI Taxonomy" id="2949635"/>
    <lineage>
        <taxon>Bacteria</taxon>
        <taxon>Pseudomonadati</taxon>
        <taxon>Bacteroidota</taxon>
        <taxon>Bacteroidia</taxon>
        <taxon>Marinilabiliales</taxon>
        <taxon>Marinilabiliaceae</taxon>
        <taxon>Xiashengella</taxon>
    </lineage>
</organism>
<dbReference type="GO" id="GO:1990281">
    <property type="term" value="C:efflux pump complex"/>
    <property type="evidence" value="ECO:0007669"/>
    <property type="project" value="TreeGrafter"/>
</dbReference>